<comment type="caution">
    <text evidence="2">The sequence shown here is derived from an EMBL/GenBank/DDBJ whole genome shotgun (WGS) entry which is preliminary data.</text>
</comment>
<gene>
    <name evidence="2" type="ORF">RHS04_07515</name>
</gene>
<dbReference type="EMBL" id="JACYCC010000131">
    <property type="protein sequence ID" value="KAF8674118.1"/>
    <property type="molecule type" value="Genomic_DNA"/>
</dbReference>
<protein>
    <submittedName>
        <fullName evidence="2">Uncharacterized protein</fullName>
    </submittedName>
</protein>
<reference evidence="2" key="1">
    <citation type="submission" date="2020-09" db="EMBL/GenBank/DDBJ databases">
        <title>Comparative genome analyses of four rice-infecting Rhizoctonia solani isolates reveal extensive enrichment of homogalacturonan modification genes.</title>
        <authorList>
            <person name="Lee D.-Y."/>
            <person name="Jeon J."/>
            <person name="Kim K.-T."/>
            <person name="Cheong K."/>
            <person name="Song H."/>
            <person name="Choi G."/>
            <person name="Ko J."/>
            <person name="Opiyo S.O."/>
            <person name="Zuo S."/>
            <person name="Madhav S."/>
            <person name="Lee Y.-H."/>
            <person name="Wang G.-L."/>
        </authorList>
    </citation>
    <scope>NUCLEOTIDE SEQUENCE</scope>
    <source>
        <strain evidence="2">AG1-IA YN-7</strain>
    </source>
</reference>
<evidence type="ECO:0000256" key="1">
    <source>
        <dbReference type="SAM" id="MobiDB-lite"/>
    </source>
</evidence>
<sequence>MGRHVDNTTLAAYNHLSKLCSAKRAVDPNLYKTLSLKPYETVMPQMLSLRLFAAAALFAFAQGQITSTDPNGNTVIVSISTDLVGGTTPVVVSTVAPAPAVPTVTTPVATQPPTTQNVAPTTTPRVVGQPAPTLASPEPTIYTYTTVDASGNTQTFVDTYTPTYDVTTVPFSAPAGTILPYGEYTSMYGGSGTGNQLNSAGRLWAGASALIGAVTGLALVF</sequence>
<evidence type="ECO:0000313" key="3">
    <source>
        <dbReference type="Proteomes" id="UP000650582"/>
    </source>
</evidence>
<proteinExistence type="predicted"/>
<name>A0A8H7H3K9_9AGAM</name>
<dbReference type="AlphaFoldDB" id="A0A8H7H3K9"/>
<organism evidence="2 3">
    <name type="scientific">Rhizoctonia solani</name>
    <dbReference type="NCBI Taxonomy" id="456999"/>
    <lineage>
        <taxon>Eukaryota</taxon>
        <taxon>Fungi</taxon>
        <taxon>Dikarya</taxon>
        <taxon>Basidiomycota</taxon>
        <taxon>Agaricomycotina</taxon>
        <taxon>Agaricomycetes</taxon>
        <taxon>Cantharellales</taxon>
        <taxon>Ceratobasidiaceae</taxon>
        <taxon>Rhizoctonia</taxon>
    </lineage>
</organism>
<feature type="region of interest" description="Disordered" evidence="1">
    <location>
        <begin position="106"/>
        <end position="132"/>
    </location>
</feature>
<feature type="compositionally biased region" description="Low complexity" evidence="1">
    <location>
        <begin position="106"/>
        <end position="115"/>
    </location>
</feature>
<dbReference type="Proteomes" id="UP000650582">
    <property type="component" value="Unassembled WGS sequence"/>
</dbReference>
<accession>A0A8H7H3K9</accession>
<evidence type="ECO:0000313" key="2">
    <source>
        <dbReference type="EMBL" id="KAF8674118.1"/>
    </source>
</evidence>